<dbReference type="InterPro" id="IPR000859">
    <property type="entry name" value="CUB_dom"/>
</dbReference>
<dbReference type="GO" id="GO:0006508">
    <property type="term" value="P:proteolysis"/>
    <property type="evidence" value="ECO:0007669"/>
    <property type="project" value="UniProtKB-KW"/>
</dbReference>
<dbReference type="InterPro" id="IPR000742">
    <property type="entry name" value="EGF"/>
</dbReference>
<dbReference type="PROSITE" id="PS01187">
    <property type="entry name" value="EGF_CA"/>
    <property type="match status" value="1"/>
</dbReference>
<keyword evidence="4" id="KW-0768">Sushi</keyword>
<dbReference type="SMART" id="SM00020">
    <property type="entry name" value="Tryp_SPc"/>
    <property type="match status" value="1"/>
</dbReference>
<dbReference type="AlphaFoldDB" id="A0AAV7P683"/>
<keyword evidence="10" id="KW-1015">Disulfide bond</keyword>
<evidence type="ECO:0000259" key="14">
    <source>
        <dbReference type="PROSITE" id="PS01180"/>
    </source>
</evidence>
<evidence type="ECO:0000256" key="13">
    <source>
        <dbReference type="SAM" id="SignalP"/>
    </source>
</evidence>
<comment type="subcellular location">
    <subcellularLocation>
        <location evidence="1">Cell surface</location>
    </subcellularLocation>
    <subcellularLocation>
        <location evidence="2">Secreted</location>
    </subcellularLocation>
</comment>
<reference evidence="16" key="1">
    <citation type="journal article" date="2022" name="bioRxiv">
        <title>Sequencing and chromosome-scale assembly of the giantPleurodeles waltlgenome.</title>
        <authorList>
            <person name="Brown T."/>
            <person name="Elewa A."/>
            <person name="Iarovenko S."/>
            <person name="Subramanian E."/>
            <person name="Araus A.J."/>
            <person name="Petzold A."/>
            <person name="Susuki M."/>
            <person name="Suzuki K.-i.T."/>
            <person name="Hayashi T."/>
            <person name="Toyoda A."/>
            <person name="Oliveira C."/>
            <person name="Osipova E."/>
            <person name="Leigh N.D."/>
            <person name="Simon A."/>
            <person name="Yun M.H."/>
        </authorList>
    </citation>
    <scope>NUCLEOTIDE SEQUENCE</scope>
    <source>
        <strain evidence="16">20211129_DDA</strain>
        <tissue evidence="16">Liver</tissue>
    </source>
</reference>
<dbReference type="PRINTS" id="PR00722">
    <property type="entry name" value="CHYMOTRYPSIN"/>
</dbReference>
<dbReference type="GO" id="GO:0005615">
    <property type="term" value="C:extracellular space"/>
    <property type="evidence" value="ECO:0007669"/>
    <property type="project" value="TreeGrafter"/>
</dbReference>
<evidence type="ECO:0000313" key="17">
    <source>
        <dbReference type="Proteomes" id="UP001066276"/>
    </source>
</evidence>
<evidence type="ECO:0000256" key="6">
    <source>
        <dbReference type="ARBA" id="ARBA00022729"/>
    </source>
</evidence>
<dbReference type="InterPro" id="IPR001881">
    <property type="entry name" value="EGF-like_Ca-bd_dom"/>
</dbReference>
<dbReference type="Gene3D" id="2.40.10.10">
    <property type="entry name" value="Trypsin-like serine proteases"/>
    <property type="match status" value="2"/>
</dbReference>
<dbReference type="InterPro" id="IPR001254">
    <property type="entry name" value="Trypsin_dom"/>
</dbReference>
<dbReference type="PROSITE" id="PS01186">
    <property type="entry name" value="EGF_2"/>
    <property type="match status" value="1"/>
</dbReference>
<dbReference type="PANTHER" id="PTHR24255:SF25">
    <property type="entry name" value="COMPLEMENT C1R SUBCOMPONENT"/>
    <property type="match status" value="1"/>
</dbReference>
<organism evidence="16 17">
    <name type="scientific">Pleurodeles waltl</name>
    <name type="common">Iberian ribbed newt</name>
    <dbReference type="NCBI Taxonomy" id="8319"/>
    <lineage>
        <taxon>Eukaryota</taxon>
        <taxon>Metazoa</taxon>
        <taxon>Chordata</taxon>
        <taxon>Craniata</taxon>
        <taxon>Vertebrata</taxon>
        <taxon>Euteleostomi</taxon>
        <taxon>Amphibia</taxon>
        <taxon>Batrachia</taxon>
        <taxon>Caudata</taxon>
        <taxon>Salamandroidea</taxon>
        <taxon>Salamandridae</taxon>
        <taxon>Pleurodelinae</taxon>
        <taxon>Pleurodeles</taxon>
    </lineage>
</organism>
<dbReference type="Pfam" id="PF14670">
    <property type="entry name" value="FXa_inhibition"/>
    <property type="match status" value="1"/>
</dbReference>
<dbReference type="Proteomes" id="UP001066276">
    <property type="component" value="Chromosome 7"/>
</dbReference>
<dbReference type="SMART" id="SM00042">
    <property type="entry name" value="CUB"/>
    <property type="match status" value="1"/>
</dbReference>
<evidence type="ECO:0000256" key="8">
    <source>
        <dbReference type="ARBA" id="ARBA00022801"/>
    </source>
</evidence>
<dbReference type="SUPFAM" id="SSF50494">
    <property type="entry name" value="Trypsin-like serine proteases"/>
    <property type="match status" value="1"/>
</dbReference>
<dbReference type="Gene3D" id="2.10.25.10">
    <property type="entry name" value="Laminin"/>
    <property type="match status" value="1"/>
</dbReference>
<dbReference type="PROSITE" id="PS01180">
    <property type="entry name" value="CUB"/>
    <property type="match status" value="1"/>
</dbReference>
<dbReference type="InterPro" id="IPR009003">
    <property type="entry name" value="Peptidase_S1_PA"/>
</dbReference>
<dbReference type="InterPro" id="IPR018097">
    <property type="entry name" value="EGF_Ca-bd_CS"/>
</dbReference>
<evidence type="ECO:0000259" key="15">
    <source>
        <dbReference type="PROSITE" id="PS50240"/>
    </source>
</evidence>
<feature type="domain" description="Peptidase S1" evidence="15">
    <location>
        <begin position="206"/>
        <end position="457"/>
    </location>
</feature>
<dbReference type="Gene3D" id="2.60.120.290">
    <property type="entry name" value="Spermadhesin, CUB domain"/>
    <property type="match status" value="1"/>
</dbReference>
<sequence>MRRHPLLMHNMSFVWTVLCLLQWPSEAMIILPQANIGNISCAVNRMCLESPSCNQTWYLNVAHGYRIKLHFTHFHISRHEDTCHNFVKVMDGLNPSIIICGKQNVSSGQGSQAPMVFFSSSNTMTVAFHSSRKQREHLGGFSAHYTAVDIDECALRNGRCSRFCHNYPGGYSCSCDLGYFLKEDNRTCYELDCGKPEQPVAMIGRIIGGDRAQAGNFPWQVYLNAHGPAGGVLISDRWVLTVAHLIRLKREEEDLEGNVTAVDLEVYMGDINMNKQFQLGQHPVERVFVHPQYSTEGHNFDHNIALIKLKHSVTQSADIRPICLPWRNSENFYEEGRMGFVSGFGVTEQNRLSAYLRYVTLPIASRNTCRDHLRDKEIWGRRPVFSENMFCAGLPGRLKQRKDACQGDSGGAFGQYDEERDRWVVTGLVSWGFGCARGYSFFTKVDNYMAWIDEVMSE</sequence>
<dbReference type="PROSITE" id="PS00010">
    <property type="entry name" value="ASX_HYDROXYL"/>
    <property type="match status" value="1"/>
</dbReference>
<proteinExistence type="predicted"/>
<dbReference type="Pfam" id="PF00089">
    <property type="entry name" value="Trypsin"/>
    <property type="match status" value="1"/>
</dbReference>
<evidence type="ECO:0000256" key="3">
    <source>
        <dbReference type="ARBA" id="ARBA00022525"/>
    </source>
</evidence>
<evidence type="ECO:0000256" key="10">
    <source>
        <dbReference type="ARBA" id="ARBA00023157"/>
    </source>
</evidence>
<evidence type="ECO:0000256" key="1">
    <source>
        <dbReference type="ARBA" id="ARBA00004241"/>
    </source>
</evidence>
<dbReference type="PROSITE" id="PS50240">
    <property type="entry name" value="TRYPSIN_DOM"/>
    <property type="match status" value="1"/>
</dbReference>
<dbReference type="InterPro" id="IPR001314">
    <property type="entry name" value="Peptidase_S1A"/>
</dbReference>
<name>A0AAV7P683_PLEWA</name>
<dbReference type="Pfam" id="PF00431">
    <property type="entry name" value="CUB"/>
    <property type="match status" value="1"/>
</dbReference>
<evidence type="ECO:0000256" key="4">
    <source>
        <dbReference type="ARBA" id="ARBA00022659"/>
    </source>
</evidence>
<dbReference type="InterPro" id="IPR000152">
    <property type="entry name" value="EGF-type_Asp/Asn_hydroxyl_site"/>
</dbReference>
<evidence type="ECO:0000256" key="11">
    <source>
        <dbReference type="ARBA" id="ARBA00023180"/>
    </source>
</evidence>
<evidence type="ECO:0008006" key="18">
    <source>
        <dbReference type="Google" id="ProtNLM"/>
    </source>
</evidence>
<keyword evidence="9" id="KW-0391">Immunity</keyword>
<dbReference type="SUPFAM" id="SSF49854">
    <property type="entry name" value="Spermadhesin, CUB domain"/>
    <property type="match status" value="1"/>
</dbReference>
<dbReference type="CDD" id="cd00190">
    <property type="entry name" value="Tryp_SPc"/>
    <property type="match status" value="1"/>
</dbReference>
<keyword evidence="3" id="KW-0964">Secreted</keyword>
<dbReference type="SMART" id="SM00179">
    <property type="entry name" value="EGF_CA"/>
    <property type="match status" value="1"/>
</dbReference>
<dbReference type="EMBL" id="JANPWB010000011">
    <property type="protein sequence ID" value="KAJ1122374.1"/>
    <property type="molecule type" value="Genomic_DNA"/>
</dbReference>
<keyword evidence="17" id="KW-1185">Reference proteome</keyword>
<dbReference type="InterPro" id="IPR035914">
    <property type="entry name" value="Sperma_CUB_dom_sf"/>
</dbReference>
<evidence type="ECO:0000256" key="2">
    <source>
        <dbReference type="ARBA" id="ARBA00004613"/>
    </source>
</evidence>
<keyword evidence="9" id="KW-0180">Complement pathway</keyword>
<dbReference type="PANTHER" id="PTHR24255">
    <property type="entry name" value="COMPLEMENT COMPONENT 1, S SUBCOMPONENT-RELATED"/>
    <property type="match status" value="1"/>
</dbReference>
<gene>
    <name evidence="16" type="ORF">NDU88_000863</name>
</gene>
<keyword evidence="9" id="KW-0399">Innate immunity</keyword>
<evidence type="ECO:0000256" key="7">
    <source>
        <dbReference type="ARBA" id="ARBA00022737"/>
    </source>
</evidence>
<dbReference type="FunFam" id="2.10.25.10:FF:000059">
    <property type="entry name" value="Mannan-binding lectin serine protease 1"/>
    <property type="match status" value="1"/>
</dbReference>
<keyword evidence="11" id="KW-0325">Glycoprotein</keyword>
<keyword evidence="5" id="KW-0645">Protease</keyword>
<comment type="caution">
    <text evidence="16">The sequence shown here is derived from an EMBL/GenBank/DDBJ whole genome shotgun (WGS) entry which is preliminary data.</text>
</comment>
<evidence type="ECO:0000256" key="12">
    <source>
        <dbReference type="PROSITE-ProRule" id="PRU00059"/>
    </source>
</evidence>
<evidence type="ECO:0000313" key="16">
    <source>
        <dbReference type="EMBL" id="KAJ1122374.1"/>
    </source>
</evidence>
<dbReference type="CDD" id="cd00041">
    <property type="entry name" value="CUB"/>
    <property type="match status" value="1"/>
</dbReference>
<protein>
    <recommendedName>
        <fullName evidence="18">Complement subcomponent C1r</fullName>
    </recommendedName>
</protein>
<keyword evidence="8" id="KW-0378">Hydrolase</keyword>
<dbReference type="FunFam" id="2.40.10.10:FF:000054">
    <property type="entry name" value="Complement C1r subcomponent"/>
    <property type="match status" value="1"/>
</dbReference>
<dbReference type="CDD" id="cd00054">
    <property type="entry name" value="EGF_CA"/>
    <property type="match status" value="1"/>
</dbReference>
<dbReference type="GO" id="GO:0004252">
    <property type="term" value="F:serine-type endopeptidase activity"/>
    <property type="evidence" value="ECO:0007669"/>
    <property type="project" value="InterPro"/>
</dbReference>
<feature type="chain" id="PRO_5043944677" description="Complement subcomponent C1r" evidence="13">
    <location>
        <begin position="28"/>
        <end position="458"/>
    </location>
</feature>
<feature type="domain" description="CUB" evidence="14">
    <location>
        <begin position="19"/>
        <end position="148"/>
    </location>
</feature>
<comment type="caution">
    <text evidence="12">Lacks conserved residue(s) required for the propagation of feature annotation.</text>
</comment>
<evidence type="ECO:0000256" key="9">
    <source>
        <dbReference type="ARBA" id="ARBA00022875"/>
    </source>
</evidence>
<keyword evidence="7" id="KW-0677">Repeat</keyword>
<dbReference type="InterPro" id="IPR043504">
    <property type="entry name" value="Peptidase_S1_PA_chymotrypsin"/>
</dbReference>
<accession>A0AAV7P683</accession>
<feature type="signal peptide" evidence="13">
    <location>
        <begin position="1"/>
        <end position="27"/>
    </location>
</feature>
<dbReference type="GO" id="GO:0005509">
    <property type="term" value="F:calcium ion binding"/>
    <property type="evidence" value="ECO:0007669"/>
    <property type="project" value="InterPro"/>
</dbReference>
<evidence type="ECO:0000256" key="5">
    <source>
        <dbReference type="ARBA" id="ARBA00022670"/>
    </source>
</evidence>
<keyword evidence="6 13" id="KW-0732">Signal</keyword>